<dbReference type="Proteomes" id="UP000815677">
    <property type="component" value="Unassembled WGS sequence"/>
</dbReference>
<evidence type="ECO:0000313" key="2">
    <source>
        <dbReference type="Proteomes" id="UP000815677"/>
    </source>
</evidence>
<organism evidence="1 2">
    <name type="scientific">Mycena chlorophos</name>
    <name type="common">Agaric fungus</name>
    <name type="synonym">Agaricus chlorophos</name>
    <dbReference type="NCBI Taxonomy" id="658473"/>
    <lineage>
        <taxon>Eukaryota</taxon>
        <taxon>Fungi</taxon>
        <taxon>Dikarya</taxon>
        <taxon>Basidiomycota</taxon>
        <taxon>Agaricomycotina</taxon>
        <taxon>Agaricomycetes</taxon>
        <taxon>Agaricomycetidae</taxon>
        <taxon>Agaricales</taxon>
        <taxon>Marasmiineae</taxon>
        <taxon>Mycenaceae</taxon>
        <taxon>Mycena</taxon>
    </lineage>
</organism>
<sequence length="202" mass="21336">MLERFLRSSERVPSFYACRVADVGHDIIFDRSSERYRLDSVSIDDETGPNTACSLPPPQSTMPPAEFFVRLQHGITGGFAPPTPSALYTLAQSSGAPSLAITAAVREDGTPSLTDAAPKTLTPDSTTAALVDELHGILKTIPTESPPGSEDIYGLDTSIAWGSDDLEWYNGGPAGCGGGNSMGRRSEAISGDRNVVAVYQDA</sequence>
<gene>
    <name evidence="1" type="ORF">MCHLO_13725</name>
</gene>
<name>A0ABQ0M1F4_MYCCL</name>
<evidence type="ECO:0000313" key="1">
    <source>
        <dbReference type="EMBL" id="GAT57154.1"/>
    </source>
</evidence>
<proteinExistence type="predicted"/>
<accession>A0ABQ0M1F4</accession>
<reference evidence="1" key="1">
    <citation type="submission" date="2014-09" db="EMBL/GenBank/DDBJ databases">
        <title>Genome sequence of the luminous mushroom Mycena chlorophos for searching fungal bioluminescence genes.</title>
        <authorList>
            <person name="Tanaka Y."/>
            <person name="Kasuga D."/>
            <person name="Oba Y."/>
            <person name="Hase S."/>
            <person name="Sato K."/>
            <person name="Oba Y."/>
            <person name="Sakakibara Y."/>
        </authorList>
    </citation>
    <scope>NUCLEOTIDE SEQUENCE</scope>
</reference>
<keyword evidence="2" id="KW-1185">Reference proteome</keyword>
<dbReference type="EMBL" id="DF849399">
    <property type="protein sequence ID" value="GAT57154.1"/>
    <property type="molecule type" value="Genomic_DNA"/>
</dbReference>
<protein>
    <submittedName>
        <fullName evidence="1">Uncharacterized protein</fullName>
    </submittedName>
</protein>